<feature type="compositionally biased region" description="Low complexity" evidence="10">
    <location>
        <begin position="1090"/>
        <end position="1106"/>
    </location>
</feature>
<comment type="subcellular location">
    <subcellularLocation>
        <location evidence="1 9">Nucleus</location>
    </subcellularLocation>
</comment>
<dbReference type="STRING" id="177199.A0A420YE33"/>
<name>A0A420YE33_9PEZI</name>
<evidence type="ECO:0000256" key="10">
    <source>
        <dbReference type="SAM" id="MobiDB-lite"/>
    </source>
</evidence>
<dbReference type="AlphaFoldDB" id="A0A420YE33"/>
<evidence type="ECO:0000256" key="6">
    <source>
        <dbReference type="ARBA" id="ARBA00023163"/>
    </source>
</evidence>
<feature type="compositionally biased region" description="Polar residues" evidence="10">
    <location>
        <begin position="1"/>
        <end position="10"/>
    </location>
</feature>
<evidence type="ECO:0000256" key="2">
    <source>
        <dbReference type="ARBA" id="ARBA00007813"/>
    </source>
</evidence>
<evidence type="ECO:0000256" key="3">
    <source>
        <dbReference type="ARBA" id="ARBA00019619"/>
    </source>
</evidence>
<keyword evidence="5 9" id="KW-0010">Activator</keyword>
<protein>
    <recommendedName>
        <fullName evidence="3 9">Mediator of RNA polymerase II transcription subunit 14</fullName>
    </recommendedName>
    <alternativeName>
        <fullName evidence="8 9">Mediator complex subunit 14</fullName>
    </alternativeName>
</protein>
<evidence type="ECO:0000256" key="9">
    <source>
        <dbReference type="RuleBase" id="RU365082"/>
    </source>
</evidence>
<feature type="region of interest" description="Disordered" evidence="10">
    <location>
        <begin position="1"/>
        <end position="72"/>
    </location>
</feature>
<evidence type="ECO:0000259" key="11">
    <source>
        <dbReference type="Pfam" id="PF08638"/>
    </source>
</evidence>
<proteinExistence type="inferred from homology"/>
<dbReference type="InterPro" id="IPR055122">
    <property type="entry name" value="Med14_N"/>
</dbReference>
<keyword evidence="7 9" id="KW-0539">Nucleus</keyword>
<keyword evidence="13" id="KW-1185">Reference proteome</keyword>
<keyword evidence="4 9" id="KW-0805">Transcription regulation</keyword>
<comment type="similarity">
    <text evidence="2 9">Belongs to the Mediator complex subunit 14 family.</text>
</comment>
<feature type="compositionally biased region" description="Low complexity" evidence="10">
    <location>
        <begin position="1144"/>
        <end position="1154"/>
    </location>
</feature>
<evidence type="ECO:0000313" key="12">
    <source>
        <dbReference type="EMBL" id="RKU46143.1"/>
    </source>
</evidence>
<reference evidence="12 13" key="1">
    <citation type="submission" date="2018-08" db="EMBL/GenBank/DDBJ databases">
        <title>Draft genome of the lignicolous fungus Coniochaeta pulveracea.</title>
        <authorList>
            <person name="Borstlap C.J."/>
            <person name="De Witt R.N."/>
            <person name="Botha A."/>
            <person name="Volschenk H."/>
        </authorList>
    </citation>
    <scope>NUCLEOTIDE SEQUENCE [LARGE SCALE GENOMIC DNA]</scope>
    <source>
        <strain evidence="12 13">CAB683</strain>
    </source>
</reference>
<dbReference type="PANTHER" id="PTHR12809:SF2">
    <property type="entry name" value="MEDIATOR OF RNA POLYMERASE II TRANSCRIPTION SUBUNIT 14"/>
    <property type="match status" value="1"/>
</dbReference>
<evidence type="ECO:0000256" key="1">
    <source>
        <dbReference type="ARBA" id="ARBA00004123"/>
    </source>
</evidence>
<comment type="subunit">
    <text evidence="9">Component of the Mediator complex.</text>
</comment>
<dbReference type="GO" id="GO:0070847">
    <property type="term" value="C:core mediator complex"/>
    <property type="evidence" value="ECO:0007669"/>
    <property type="project" value="TreeGrafter"/>
</dbReference>
<dbReference type="Proteomes" id="UP000275385">
    <property type="component" value="Unassembled WGS sequence"/>
</dbReference>
<dbReference type="GO" id="GO:0006357">
    <property type="term" value="P:regulation of transcription by RNA polymerase II"/>
    <property type="evidence" value="ECO:0007669"/>
    <property type="project" value="InterPro"/>
</dbReference>
<comment type="caution">
    <text evidence="12">The sequence shown here is derived from an EMBL/GenBank/DDBJ whole genome shotgun (WGS) entry which is preliminary data.</text>
</comment>
<organism evidence="12 13">
    <name type="scientific">Coniochaeta pulveracea</name>
    <dbReference type="NCBI Taxonomy" id="177199"/>
    <lineage>
        <taxon>Eukaryota</taxon>
        <taxon>Fungi</taxon>
        <taxon>Dikarya</taxon>
        <taxon>Ascomycota</taxon>
        <taxon>Pezizomycotina</taxon>
        <taxon>Sordariomycetes</taxon>
        <taxon>Sordariomycetidae</taxon>
        <taxon>Coniochaetales</taxon>
        <taxon>Coniochaetaceae</taxon>
        <taxon>Coniochaeta</taxon>
    </lineage>
</organism>
<dbReference type="EMBL" id="QVQW01000016">
    <property type="protein sequence ID" value="RKU46143.1"/>
    <property type="molecule type" value="Genomic_DNA"/>
</dbReference>
<feature type="domain" description="Mediator complex subunit MED14 N-terminal" evidence="11">
    <location>
        <begin position="113"/>
        <end position="325"/>
    </location>
</feature>
<evidence type="ECO:0000313" key="13">
    <source>
        <dbReference type="Proteomes" id="UP000275385"/>
    </source>
</evidence>
<dbReference type="GO" id="GO:0016592">
    <property type="term" value="C:mediator complex"/>
    <property type="evidence" value="ECO:0007669"/>
    <property type="project" value="UniProtKB-UniRule"/>
</dbReference>
<dbReference type="InterPro" id="IPR013947">
    <property type="entry name" value="Mediator_Med14"/>
</dbReference>
<feature type="region of interest" description="Disordered" evidence="10">
    <location>
        <begin position="1082"/>
        <end position="1160"/>
    </location>
</feature>
<accession>A0A420YE33</accession>
<evidence type="ECO:0000256" key="5">
    <source>
        <dbReference type="ARBA" id="ARBA00023159"/>
    </source>
</evidence>
<dbReference type="PANTHER" id="PTHR12809">
    <property type="entry name" value="MEDIATOR COMPLEX SUBUNIT"/>
    <property type="match status" value="1"/>
</dbReference>
<evidence type="ECO:0000256" key="7">
    <source>
        <dbReference type="ARBA" id="ARBA00023242"/>
    </source>
</evidence>
<gene>
    <name evidence="12" type="primary">RGR1</name>
    <name evidence="12" type="ORF">DL546_007553</name>
</gene>
<feature type="compositionally biased region" description="Basic and acidic residues" evidence="10">
    <location>
        <begin position="32"/>
        <end position="45"/>
    </location>
</feature>
<sequence length="1160" mass="129825">MENGLQNGVHTNHDRDAPRVNGVNGGFIRSEPGLDKGKPGPDKGKGVHPPTINGNYLGSDHISDSKTNTMSADNAVQNGTAQTGAGTGANAMMKSMRLEELPDEIQHITTGIFPLGLLLFRLSQMTYNHLGDLIDALAELPITLAPNGVSEARPIGVPPEDTNPVSLEKKRRILEFIQGEHNKWVKALVLTEWSRKSDQVRMLIDLKGHLEQQLNRYGLALTDLINVKRELVFARVPPPDHKTALHVLSYGDVDWMPDFGYIEPPPVDPDEELELMESLNTLLEVRLTLEDFDKIPYHFRDYVVGAGRTTFRVEGEFEVDLTIADEDFDKQYWFLDFRFTFTPAPEEITEAMRNFLDVKVNDILATEGLSGCYSFLHEFTLTHKITEIRRQARELAKTRWVGSLMVEPLNRALSIQYWLPRPVAAPQTGLQNSGPQAGLKSWFIVGVHSGRKTGAVHEDPAATSYLSVRWFRDGKEVKDVDFSLDTADISAEKILKMIVGRHIEHVLRSIYNKLASFPRYKNREAPLQLSISKEEPSESQIVMQLSQKQTLVVKIDPMTGLFAVSPVARAVSACERALNTSRRNPAEDGYNLLERARWHYSMEELTRHGRSLGWEAQPLRVRPEELRPFIKTRDMYQPLWIRHMGWNPDWYVLVTMGLAGDRWWLVQVTGDPKDPNGPRIKSFTAVPLTGPLSLSDEFFHHLKIFTTGMISQLVDMHLLQERGIRHMELPQPSQSLPRQVKLPAVFIRLSELVPSISPVQPRINWAFDYVQLTFKGVQQSIDAENTAHPMAGVGSLRAVQEATIRVADKTKFKDLKGGNVDSDVTFNSRLGQFSLRLQQQVGMSLIDTLATRVQAICRLVDFVDAMRKSGDDIVCESVTMREVVLSYGNELLGYESAMLQHQPRWVLRLDLASGPRIKVSLDNGNPHLRILDHLEDMANSPLLSELPTILKSTFSLLQALEEIEQTWQRIAENADGSIEISHWNAKSTSIRYTLAGGRPNQPRQAILDIRRGEKLDGQWWILELRGAETNAQHNEFFKVLKPLFDSRGEQWKGLGTGAAAVTGKGTHTLLLAVNTAVMNLVGSPPPPSQPAATAAPGPVSAPAASAQIPTPQSVPMAKQRSQQHRPHQPPVAQMNHAGQGKPPNNNNHNSNQNHEVVIID</sequence>
<dbReference type="Pfam" id="PF08638">
    <property type="entry name" value="Med14"/>
    <property type="match status" value="1"/>
</dbReference>
<keyword evidence="6 9" id="KW-0804">Transcription</keyword>
<dbReference type="Pfam" id="PF26204">
    <property type="entry name" value="Med14_fung"/>
    <property type="match status" value="1"/>
</dbReference>
<evidence type="ECO:0000256" key="8">
    <source>
        <dbReference type="ARBA" id="ARBA00032007"/>
    </source>
</evidence>
<dbReference type="OrthoDB" id="205099at2759"/>
<comment type="function">
    <text evidence="9">Component of the Mediator complex, a coactivator involved in the regulated transcription of nearly all RNA polymerase II-dependent genes. Mediator functions as a bridge to convey information from gene-specific regulatory proteins to the basal RNA polymerase II transcription machinery. Mediator is recruited to promoters by direct interactions with regulatory proteins and serves as a scaffold for the assembly of a functional preinitiation complex with RNA polymerase II and the general transcription factors.</text>
</comment>
<dbReference type="GO" id="GO:0003712">
    <property type="term" value="F:transcription coregulator activity"/>
    <property type="evidence" value="ECO:0007669"/>
    <property type="project" value="UniProtKB-UniRule"/>
</dbReference>
<evidence type="ECO:0000256" key="4">
    <source>
        <dbReference type="ARBA" id="ARBA00023015"/>
    </source>
</evidence>